<dbReference type="EMBL" id="LAZR01040838">
    <property type="protein sequence ID" value="KKL13487.1"/>
    <property type="molecule type" value="Genomic_DNA"/>
</dbReference>
<reference evidence="1" key="1">
    <citation type="journal article" date="2015" name="Nature">
        <title>Complex archaea that bridge the gap between prokaryotes and eukaryotes.</title>
        <authorList>
            <person name="Spang A."/>
            <person name="Saw J.H."/>
            <person name="Jorgensen S.L."/>
            <person name="Zaremba-Niedzwiedzka K."/>
            <person name="Martijn J."/>
            <person name="Lind A.E."/>
            <person name="van Eijk R."/>
            <person name="Schleper C."/>
            <person name="Guy L."/>
            <person name="Ettema T.J."/>
        </authorList>
    </citation>
    <scope>NUCLEOTIDE SEQUENCE</scope>
</reference>
<comment type="caution">
    <text evidence="1">The sequence shown here is derived from an EMBL/GenBank/DDBJ whole genome shotgun (WGS) entry which is preliminary data.</text>
</comment>
<proteinExistence type="predicted"/>
<dbReference type="AlphaFoldDB" id="A0A0F9BI22"/>
<accession>A0A0F9BI22</accession>
<sequence length="129" mass="15066">PYTPDVVDREANLNLQFIDQMEVSRSIEIHVLLKFIRTYGKKAKLNSGREWKNEYEISFIPDDSSKPVVFDDRYKLMDDQGDNPHMIFLNNVALGDLNLNGQIQIKTSILKDDGEYLIDIEIQVDYLNW</sequence>
<feature type="non-terminal residue" evidence="1">
    <location>
        <position position="1"/>
    </location>
</feature>
<organism evidence="1">
    <name type="scientific">marine sediment metagenome</name>
    <dbReference type="NCBI Taxonomy" id="412755"/>
    <lineage>
        <taxon>unclassified sequences</taxon>
        <taxon>metagenomes</taxon>
        <taxon>ecological metagenomes</taxon>
    </lineage>
</organism>
<name>A0A0F9BI22_9ZZZZ</name>
<evidence type="ECO:0000313" key="1">
    <source>
        <dbReference type="EMBL" id="KKL13487.1"/>
    </source>
</evidence>
<gene>
    <name evidence="1" type="ORF">LCGC14_2525250</name>
</gene>
<protein>
    <submittedName>
        <fullName evidence="1">Uncharacterized protein</fullName>
    </submittedName>
</protein>